<dbReference type="RefSeq" id="WP_111409371.1">
    <property type="nucleotide sequence ID" value="NZ_QKXH01000003.1"/>
</dbReference>
<reference evidence="7 8" key="1">
    <citation type="submission" date="2018-06" db="EMBL/GenBank/DDBJ databases">
        <title>Flavobacterium sp IMCC34762, genome.</title>
        <authorList>
            <person name="Joung Y."/>
            <person name="Cho J."/>
            <person name="Song J."/>
        </authorList>
    </citation>
    <scope>NUCLEOTIDE SEQUENCE [LARGE SCALE GENOMIC DNA]</scope>
    <source>
        <strain evidence="7 8">IMCC34762</strain>
    </source>
</reference>
<feature type="transmembrane region" description="Helical" evidence="6">
    <location>
        <begin position="281"/>
        <end position="299"/>
    </location>
</feature>
<keyword evidence="8" id="KW-1185">Reference proteome</keyword>
<feature type="transmembrane region" description="Helical" evidence="6">
    <location>
        <begin position="255"/>
        <end position="275"/>
    </location>
</feature>
<organism evidence="7 8">
    <name type="scientific">Flavobacterium aquariorum</name>
    <dbReference type="NCBI Taxonomy" id="2217670"/>
    <lineage>
        <taxon>Bacteria</taxon>
        <taxon>Pseudomonadati</taxon>
        <taxon>Bacteroidota</taxon>
        <taxon>Flavobacteriia</taxon>
        <taxon>Flavobacteriales</taxon>
        <taxon>Flavobacteriaceae</taxon>
        <taxon>Flavobacterium</taxon>
    </lineage>
</organism>
<dbReference type="InterPro" id="IPR051679">
    <property type="entry name" value="DASS-Related_Transporters"/>
</dbReference>
<dbReference type="EMBL" id="QKXH01000003">
    <property type="protein sequence ID" value="PZX94337.1"/>
    <property type="molecule type" value="Genomic_DNA"/>
</dbReference>
<comment type="caution">
    <text evidence="7">The sequence shown here is derived from an EMBL/GenBank/DDBJ whole genome shotgun (WGS) entry which is preliminary data.</text>
</comment>
<dbReference type="PANTHER" id="PTHR43652:SF6">
    <property type="entry name" value="ARGININE REPRESSOR"/>
    <property type="match status" value="1"/>
</dbReference>
<keyword evidence="4 6" id="KW-1133">Transmembrane helix</keyword>
<evidence type="ECO:0000256" key="6">
    <source>
        <dbReference type="SAM" id="Phobius"/>
    </source>
</evidence>
<comment type="subcellular location">
    <subcellularLocation>
        <location evidence="1">Cell membrane</location>
        <topology evidence="1">Multi-pass membrane protein</topology>
    </subcellularLocation>
</comment>
<dbReference type="Proteomes" id="UP000249177">
    <property type="component" value="Unassembled WGS sequence"/>
</dbReference>
<accession>A0A2W7UGN1</accession>
<evidence type="ECO:0000256" key="3">
    <source>
        <dbReference type="ARBA" id="ARBA00022692"/>
    </source>
</evidence>
<name>A0A2W7UGN1_9FLAO</name>
<dbReference type="AlphaFoldDB" id="A0A2W7UGN1"/>
<feature type="transmembrane region" description="Helical" evidence="6">
    <location>
        <begin position="7"/>
        <end position="28"/>
    </location>
</feature>
<evidence type="ECO:0000313" key="7">
    <source>
        <dbReference type="EMBL" id="PZX94337.1"/>
    </source>
</evidence>
<sequence length="462" mass="49824">MKILEKFPDTITIILAITVLFIGLTWVIPAGEFDRAIVNNTEKIIAGSYKHVAAVPQGIEAFLVAPIKGFISAAQIIGFVFLVGGAFAIINITGAINAGLFNVIQLSQKRPKYKVLILPFLIILFSFAGATFGLSEEILIFILITVPMAKAMGYDAIVGAAIPIVGTGVGFGGAFSNPFTIGIAQGIAQIPIFSGMEYRIFVWFVLTSVACAVITHYALKIEKNPEKSLLFGIKSDKDESNIEASDFELTGSRKIVLVALLAAIIILIYGVSNFAWYINEIAGLFLALAIFVAIIYRMPISKAVDAFVDGAKDMMTAALVIGLAKGLLIISQDGKIIDTILNSIVTITQNTAPAISAVCIFFFQSFLNFFIPSGSGQASLTMPIIIPICDVSGISRQMAVLTFQLGDGLTNLIIPTSGVTMGALTLAKIPYSKWFKWMLPRMLVFLIASMLLLLPPLFLFKW</sequence>
<feature type="transmembrane region" description="Helical" evidence="6">
    <location>
        <begin position="76"/>
        <end position="101"/>
    </location>
</feature>
<dbReference type="OrthoDB" id="255482at2"/>
<protein>
    <submittedName>
        <fullName evidence="7">Putative basic amino acid antiporter YfcC</fullName>
    </submittedName>
</protein>
<feature type="transmembrane region" description="Helical" evidence="6">
    <location>
        <begin position="200"/>
        <end position="219"/>
    </location>
</feature>
<evidence type="ECO:0000256" key="2">
    <source>
        <dbReference type="ARBA" id="ARBA00022475"/>
    </source>
</evidence>
<feature type="transmembrane region" description="Helical" evidence="6">
    <location>
        <begin position="412"/>
        <end position="431"/>
    </location>
</feature>
<keyword evidence="2" id="KW-1003">Cell membrane</keyword>
<feature type="transmembrane region" description="Helical" evidence="6">
    <location>
        <begin position="443"/>
        <end position="460"/>
    </location>
</feature>
<gene>
    <name evidence="7" type="ORF">DOS84_06855</name>
</gene>
<feature type="transmembrane region" description="Helical" evidence="6">
    <location>
        <begin position="113"/>
        <end position="132"/>
    </location>
</feature>
<dbReference type="PANTHER" id="PTHR43652">
    <property type="entry name" value="BASIC AMINO ACID ANTIPORTER YFCC-RELATED"/>
    <property type="match status" value="1"/>
</dbReference>
<proteinExistence type="predicted"/>
<feature type="transmembrane region" description="Helical" evidence="6">
    <location>
        <begin position="164"/>
        <end position="188"/>
    </location>
</feature>
<keyword evidence="5 6" id="KW-0472">Membrane</keyword>
<feature type="transmembrane region" description="Helical" evidence="6">
    <location>
        <begin position="311"/>
        <end position="331"/>
    </location>
</feature>
<evidence type="ECO:0000256" key="5">
    <source>
        <dbReference type="ARBA" id="ARBA00023136"/>
    </source>
</evidence>
<feature type="transmembrane region" description="Helical" evidence="6">
    <location>
        <begin position="351"/>
        <end position="371"/>
    </location>
</feature>
<dbReference type="GO" id="GO:0005886">
    <property type="term" value="C:plasma membrane"/>
    <property type="evidence" value="ECO:0007669"/>
    <property type="project" value="UniProtKB-SubCell"/>
</dbReference>
<evidence type="ECO:0000256" key="1">
    <source>
        <dbReference type="ARBA" id="ARBA00004651"/>
    </source>
</evidence>
<evidence type="ECO:0000313" key="8">
    <source>
        <dbReference type="Proteomes" id="UP000249177"/>
    </source>
</evidence>
<dbReference type="Pfam" id="PF03606">
    <property type="entry name" value="DcuC"/>
    <property type="match status" value="1"/>
</dbReference>
<dbReference type="InterPro" id="IPR018385">
    <property type="entry name" value="C4_dicarb_anaerob_car-like"/>
</dbReference>
<evidence type="ECO:0000256" key="4">
    <source>
        <dbReference type="ARBA" id="ARBA00022989"/>
    </source>
</evidence>
<keyword evidence="3 6" id="KW-0812">Transmembrane</keyword>